<proteinExistence type="predicted"/>
<dbReference type="Proteomes" id="UP000003973">
    <property type="component" value="Unassembled WGS sequence"/>
</dbReference>
<dbReference type="EMBL" id="ACDP02000005">
    <property type="protein sequence ID" value="EEO28934.1"/>
    <property type="molecule type" value="Genomic_DNA"/>
</dbReference>
<sequence length="476" mass="52632">MNTFKRSFLFSLVFVTPVVFAIPTLQTGKNDQKQLSLTIYERDLALVRDVRQVPLQDGALKVQFVDISERIQPETVMLRDTVSGKISVAQIYFDNNLLSPQTLLESYVGKTVRVIKTDPATGAETQESAQVLSARNGIVLKMGDRIETNVPGRLVYERIPEGLQASPTLTAELASKVSGSRQLELDYLTSGIGWNANYVALLNAGENRMDLSGWAAISNNSGTEFRNANVQLMAGSPNVTNARPMLMAAAARSAKFDAVPAGNEIAQESFSDYHLYTLPHKVTLSNNQSRQYALLSASDVKVKKEWILDGGNYYYRSRMPNVSDSLPVTMTVEFRNAKNNRLGMPLPGGIVRFYQTDGRGNQQFLGESRMSHTPANDDVTLRMGESFDVTGSRKQTLFKTVPSENQSVRKYESAYTIVLKNAKSTGVTVQVREPIPGSWQILQENYPHTKDGTTAVWRVAVPAGGQATLSYRVRVE</sequence>
<dbReference type="PANTHER" id="PTHR38075:SF1">
    <property type="entry name" value="DUF4139 DOMAIN-CONTAINING PROTEIN"/>
    <property type="match status" value="1"/>
</dbReference>
<keyword evidence="4" id="KW-1185">Reference proteome</keyword>
<dbReference type="RefSeq" id="WP_005878959.1">
    <property type="nucleotide sequence ID" value="NZ_CABMNL010000001.1"/>
</dbReference>
<name>C3X740_9BURK</name>
<dbReference type="PANTHER" id="PTHR38075">
    <property type="entry name" value="DUF4139 DOMAIN-CONTAINING PROTEIN"/>
    <property type="match status" value="1"/>
</dbReference>
<reference evidence="3" key="1">
    <citation type="submission" date="2011-10" db="EMBL/GenBank/DDBJ databases">
        <title>The Genome Sequence of Oxalobacter formigenes HOxBLS.</title>
        <authorList>
            <consortium name="The Broad Institute Genome Sequencing Platform"/>
            <person name="Earl A."/>
            <person name="Ward D."/>
            <person name="Feldgarden M."/>
            <person name="Gevers D."/>
            <person name="Allison M.J."/>
            <person name="Humphrey S."/>
            <person name="Young S.K."/>
            <person name="Zeng Q."/>
            <person name="Gargeya S."/>
            <person name="Fitzgerald M."/>
            <person name="Haas B."/>
            <person name="Abouelleil A."/>
            <person name="Alvarado L."/>
            <person name="Arachchi H.M."/>
            <person name="Berlin A."/>
            <person name="Brown A."/>
            <person name="Chapman S.B."/>
            <person name="Chen Z."/>
            <person name="Dunbar C."/>
            <person name="Freedman E."/>
            <person name="Gearin G."/>
            <person name="Goldberg J."/>
            <person name="Griggs A."/>
            <person name="Gujja S."/>
            <person name="Heiman D."/>
            <person name="Howarth C."/>
            <person name="Larson L."/>
            <person name="Lui A."/>
            <person name="MacDonald P.J.P."/>
            <person name="Montmayeur A."/>
            <person name="Murphy C."/>
            <person name="Neiman D."/>
            <person name="Pearson M."/>
            <person name="Priest M."/>
            <person name="Roberts A."/>
            <person name="Saif S."/>
            <person name="Shea T."/>
            <person name="Shenoy N."/>
            <person name="Sisk P."/>
            <person name="Stolte C."/>
            <person name="Sykes S."/>
            <person name="Wortman J."/>
            <person name="Nusbaum C."/>
            <person name="Birren B."/>
        </authorList>
    </citation>
    <scope>NUCLEOTIDE SEQUENCE [LARGE SCALE GENOMIC DNA]</scope>
    <source>
        <strain evidence="3">HOxBLS</strain>
    </source>
</reference>
<feature type="domain" description="DUF4139" evidence="2">
    <location>
        <begin position="183"/>
        <end position="476"/>
    </location>
</feature>
<dbReference type="InterPro" id="IPR037291">
    <property type="entry name" value="DUF4139"/>
</dbReference>
<protein>
    <recommendedName>
        <fullName evidence="2">DUF4139 domain-containing protein</fullName>
    </recommendedName>
</protein>
<feature type="signal peptide" evidence="1">
    <location>
        <begin position="1"/>
        <end position="21"/>
    </location>
</feature>
<dbReference type="HOGENOM" id="CLU_039933_0_0_4"/>
<feature type="chain" id="PRO_5002933763" description="DUF4139 domain-containing protein" evidence="1">
    <location>
        <begin position="22"/>
        <end position="476"/>
    </location>
</feature>
<evidence type="ECO:0000313" key="3">
    <source>
        <dbReference type="EMBL" id="EEO28934.1"/>
    </source>
</evidence>
<comment type="caution">
    <text evidence="3">The sequence shown here is derived from an EMBL/GenBank/DDBJ whole genome shotgun (WGS) entry which is preliminary data.</text>
</comment>
<organism evidence="3 4">
    <name type="scientific">Oxalobacter paraformigenes</name>
    <dbReference type="NCBI Taxonomy" id="556268"/>
    <lineage>
        <taxon>Bacteria</taxon>
        <taxon>Pseudomonadati</taxon>
        <taxon>Pseudomonadota</taxon>
        <taxon>Betaproteobacteria</taxon>
        <taxon>Burkholderiales</taxon>
        <taxon>Oxalobacteraceae</taxon>
        <taxon>Oxalobacter</taxon>
    </lineage>
</organism>
<dbReference type="Pfam" id="PF13598">
    <property type="entry name" value="DUF4139"/>
    <property type="match status" value="1"/>
</dbReference>
<accession>C3X740</accession>
<evidence type="ECO:0000259" key="2">
    <source>
        <dbReference type="Pfam" id="PF13598"/>
    </source>
</evidence>
<keyword evidence="1" id="KW-0732">Signal</keyword>
<dbReference type="eggNOG" id="COG5316">
    <property type="taxonomic scope" value="Bacteria"/>
</dbReference>
<evidence type="ECO:0000313" key="4">
    <source>
        <dbReference type="Proteomes" id="UP000003973"/>
    </source>
</evidence>
<evidence type="ECO:0000256" key="1">
    <source>
        <dbReference type="SAM" id="SignalP"/>
    </source>
</evidence>
<gene>
    <name evidence="3" type="ORF">OFAG_02087</name>
</gene>
<dbReference type="AlphaFoldDB" id="C3X740"/>